<feature type="region of interest" description="Disordered" evidence="1">
    <location>
        <begin position="305"/>
        <end position="324"/>
    </location>
</feature>
<accession>A0A8J2SUD7</accession>
<comment type="caution">
    <text evidence="2">The sequence shown here is derived from an EMBL/GenBank/DDBJ whole genome shotgun (WGS) entry which is preliminary data.</text>
</comment>
<evidence type="ECO:0000313" key="2">
    <source>
        <dbReference type="EMBL" id="CAH0374567.1"/>
    </source>
</evidence>
<feature type="compositionally biased region" description="Basic residues" evidence="1">
    <location>
        <begin position="363"/>
        <end position="375"/>
    </location>
</feature>
<evidence type="ECO:0000256" key="1">
    <source>
        <dbReference type="SAM" id="MobiDB-lite"/>
    </source>
</evidence>
<dbReference type="AlphaFoldDB" id="A0A8J2SUD7"/>
<dbReference type="Proteomes" id="UP000789595">
    <property type="component" value="Unassembled WGS sequence"/>
</dbReference>
<evidence type="ECO:0000313" key="3">
    <source>
        <dbReference type="Proteomes" id="UP000789595"/>
    </source>
</evidence>
<organism evidence="2 3">
    <name type="scientific">Pelagomonas calceolata</name>
    <dbReference type="NCBI Taxonomy" id="35677"/>
    <lineage>
        <taxon>Eukaryota</taxon>
        <taxon>Sar</taxon>
        <taxon>Stramenopiles</taxon>
        <taxon>Ochrophyta</taxon>
        <taxon>Pelagophyceae</taxon>
        <taxon>Pelagomonadales</taxon>
        <taxon>Pelagomonadaceae</taxon>
        <taxon>Pelagomonas</taxon>
    </lineage>
</organism>
<name>A0A8J2SUD7_9STRA</name>
<keyword evidence="3" id="KW-1185">Reference proteome</keyword>
<sequence length="454" mass="49163">MATERQKLKVFYAEGSVEADQTNTCLVCPKVIDLGGGRRGLLARTTETKAPTCAHCLCALGFAGCTNRPRRGPFVVAACAACVDGLRTRAASYAPTNGKLRNPIRGVVDCLALIEESNPQNLTKQPLHDSVRSFHGGSVRVAKDIYADAGKPGLAERVVTQLALQQRDPDIANALRVHPANQPRRIPTLSSRKGGGGLRGMDVGRGAGSCLPLDARSSCNLETAGDEPLADLDLVAEATLERYRCAVDKSKGKDADERLLLIYAMEAAEKLAATLAHAPRARTRRTAPRKADALAERILTRAKEKAALEASRSPGEVERLAEKRKKNALAAAGVSYAEQAGTDPHDGEATVENHRTKLDDQKKKARGRARRRREKARNESGLDPVQDAIKRKESSTAKRLAAHKRAKEDPDSGRWVVCKHEDCKLHGVKIMYHGASFKQCPFADGGCGRRMAFM</sequence>
<reference evidence="2" key="1">
    <citation type="submission" date="2021-11" db="EMBL/GenBank/DDBJ databases">
        <authorList>
            <consortium name="Genoscope - CEA"/>
            <person name="William W."/>
        </authorList>
    </citation>
    <scope>NUCLEOTIDE SEQUENCE</scope>
</reference>
<dbReference type="EMBL" id="CAKKNE010000004">
    <property type="protein sequence ID" value="CAH0374567.1"/>
    <property type="molecule type" value="Genomic_DNA"/>
</dbReference>
<protein>
    <submittedName>
        <fullName evidence="2">Uncharacterized protein</fullName>
    </submittedName>
</protein>
<proteinExistence type="predicted"/>
<gene>
    <name evidence="2" type="ORF">PECAL_4P18620</name>
</gene>
<feature type="region of interest" description="Disordered" evidence="1">
    <location>
        <begin position="336"/>
        <end position="411"/>
    </location>
</feature>
<feature type="compositionally biased region" description="Basic and acidic residues" evidence="1">
    <location>
        <begin position="343"/>
        <end position="362"/>
    </location>
</feature>